<evidence type="ECO:0000313" key="11">
    <source>
        <dbReference type="Proteomes" id="UP000253472"/>
    </source>
</evidence>
<accession>A0A367XX41</accession>
<feature type="region of interest" description="Disordered" evidence="6">
    <location>
        <begin position="1"/>
        <end position="23"/>
    </location>
</feature>
<dbReference type="InterPro" id="IPR036964">
    <property type="entry name" value="RASGEF_cat_dom_sf"/>
</dbReference>
<dbReference type="SMART" id="SM00326">
    <property type="entry name" value="SH3"/>
    <property type="match status" value="1"/>
</dbReference>
<dbReference type="GO" id="GO:0007265">
    <property type="term" value="P:Ras protein signal transduction"/>
    <property type="evidence" value="ECO:0007669"/>
    <property type="project" value="TreeGrafter"/>
</dbReference>
<evidence type="ECO:0000313" key="10">
    <source>
        <dbReference type="EMBL" id="RCK58187.1"/>
    </source>
</evidence>
<dbReference type="GO" id="GO:0005886">
    <property type="term" value="C:plasma membrane"/>
    <property type="evidence" value="ECO:0007669"/>
    <property type="project" value="TreeGrafter"/>
</dbReference>
<feature type="region of interest" description="Disordered" evidence="6">
    <location>
        <begin position="131"/>
        <end position="242"/>
    </location>
</feature>
<evidence type="ECO:0000259" key="7">
    <source>
        <dbReference type="PROSITE" id="PS50002"/>
    </source>
</evidence>
<feature type="compositionally biased region" description="Basic and acidic residues" evidence="6">
    <location>
        <begin position="14"/>
        <end position="23"/>
    </location>
</feature>
<dbReference type="GO" id="GO:0005085">
    <property type="term" value="F:guanyl-nucleotide exchange factor activity"/>
    <property type="evidence" value="ECO:0007669"/>
    <property type="project" value="UniProtKB-KW"/>
</dbReference>
<keyword evidence="2 10" id="KW-0131">Cell cycle</keyword>
<dbReference type="InterPro" id="IPR023578">
    <property type="entry name" value="Ras_GEF_dom_sf"/>
</dbReference>
<dbReference type="InterPro" id="IPR036028">
    <property type="entry name" value="SH3-like_dom_sf"/>
</dbReference>
<keyword evidence="11" id="KW-1185">Reference proteome</keyword>
<dbReference type="PANTHER" id="PTHR23113:SF368">
    <property type="entry name" value="CELL DIVISION CONTROL PROTEIN 25"/>
    <property type="match status" value="1"/>
</dbReference>
<dbReference type="Pfam" id="PF00617">
    <property type="entry name" value="RasGEF"/>
    <property type="match status" value="1"/>
</dbReference>
<dbReference type="SMART" id="SM00147">
    <property type="entry name" value="RasGEF"/>
    <property type="match status" value="1"/>
</dbReference>
<dbReference type="GO" id="GO:0030447">
    <property type="term" value="P:filamentous growth"/>
    <property type="evidence" value="ECO:0007669"/>
    <property type="project" value="UniProtKB-ARBA"/>
</dbReference>
<dbReference type="InterPro" id="IPR001452">
    <property type="entry name" value="SH3_domain"/>
</dbReference>
<feature type="compositionally biased region" description="Basic and acidic residues" evidence="6">
    <location>
        <begin position="745"/>
        <end position="760"/>
    </location>
</feature>
<evidence type="ECO:0000259" key="8">
    <source>
        <dbReference type="PROSITE" id="PS50009"/>
    </source>
</evidence>
<dbReference type="Pfam" id="PF00018">
    <property type="entry name" value="SH3_1"/>
    <property type="match status" value="1"/>
</dbReference>
<keyword evidence="1 5" id="KW-0728">SH3 domain</keyword>
<dbReference type="Gene3D" id="1.10.840.10">
    <property type="entry name" value="Ras guanine-nucleotide exchange factors catalytic domain"/>
    <property type="match status" value="1"/>
</dbReference>
<dbReference type="PROSITE" id="PS50002">
    <property type="entry name" value="SH3"/>
    <property type="match status" value="1"/>
</dbReference>
<dbReference type="CDD" id="cd11883">
    <property type="entry name" value="SH3_Sdc25"/>
    <property type="match status" value="1"/>
</dbReference>
<proteinExistence type="predicted"/>
<dbReference type="GO" id="GO:0051301">
    <property type="term" value="P:cell division"/>
    <property type="evidence" value="ECO:0007669"/>
    <property type="project" value="UniProtKB-KW"/>
</dbReference>
<dbReference type="PROSITE" id="PS00720">
    <property type="entry name" value="RASGEF"/>
    <property type="match status" value="1"/>
</dbReference>
<evidence type="ECO:0000256" key="1">
    <source>
        <dbReference type="ARBA" id="ARBA00022443"/>
    </source>
</evidence>
<feature type="domain" description="N-terminal Ras-GEF" evidence="9">
    <location>
        <begin position="958"/>
        <end position="1092"/>
    </location>
</feature>
<feature type="domain" description="Ras-GEF" evidence="8">
    <location>
        <begin position="1126"/>
        <end position="1363"/>
    </location>
</feature>
<dbReference type="CDD" id="cd06224">
    <property type="entry name" value="REM"/>
    <property type="match status" value="1"/>
</dbReference>
<sequence>MNYPVDEVPPDVISPHDSKPARDEPLKHLDTVIALYDFPGTQPSHLPLNLGDTVHVLSKSATGWWDGVVMTSSGELQRGWFPHNYVRSVNYVQPVLNKLKDNKELDSITAANTAANVVMPSLTNLIQRSLQESERNSPLNSTRKNSVVSFASSETSMPSDSKLNLQQLQQQGQQLQSLQQQPLQQPLHHHHHHFPHPQQQQLNLNASPEAGHRTPGEQNDVELEPASQQPSISHTLTGFESGDDEIAPVELEEAERLASDYRHQHNKTVTWIPRNTTKGDIIFYCEQLDIYCESLPLISFDPESTLPNLEYPKGDTIMDATVVPVQGSRSMDNILGPREGSTAGSFDPLKRDSNVSVNTQSSGSSYHRFNRPFFSTEKLFYKHTSDVSTWSKLKEDCNYILDLMLKALKDQNRQLFSTHFTRLNKLVVLIYGAARLNQDDYVDTKYEASAKRKLKRICASFSQIYINGILHLSVLHYALDELTDSGHFFGYDMSRLNKSNASSTFQSPASSMSTIRQGSDDSFRISQKLAAAAVTAGRKDLGDDSNYKTQLNYEIENLRANTNSLVKIFLKLSRDKKIRNVDYDSSDASEDEGEDRYDILPQAYPRFLMEEFNGGNWCNPFFSTNNPVLNVSGDDLKNRYHTKIIIDHSAYDSVFQYLEKMIELSENTLEFLDPGVQEAYYYNESLRNDRNTQILRLIYKYLYNASSMIDLIESFDFTVFCNVKKYSGHEDDEDDDEEEDNLGGRGEDSKESTGEEHDGAPDDSNDQIMPRKRAGSNLTFDYPVVLEFFQLKQELHDLISKIIMSTQSLTLDDPEVFKGLKDEDPLFYNREVLRIPKEKASLLLSNVLMDQVNNSKRNAISLNLDTLLSDYLNDGIQACQSVLEITQQLIEERETIINYATRVMQDNFDVQLLLVERNNTSSSDKTDDHSYYIGGHKKSSDVPWYLEGDDEYELLLDVKGNIKGGTKEALVSHLTHHLMFDSTFNSVFLLTFASMMSLGELIGFLIARFNIEAPEGLSYEEYNTWISKKQNPIRLRVMNIMKLLVEKHWSRSYYNEAILRKWLAFAESNQVQAFSVGKMLAVDLRKLLKGEIIYVERDPVVPNTKPPAPLTKLSSLLKKIKLLDIDYVELARQLTLREFKLYCKITKYACLAKVWGKKSGLHESIDSITQFIKASNQLTNFVGYMILRKAEPKKRVQVIRYFIQVADKCRQYSNFSSMTAIISALYSLPIHRLKKTWEYMNGDALSHLQNMNKLMNLSRNFNEYRDVLKFVGSEPCVPFFGVYLSDLTFVFHGNPDYLYNRTRQVNFAKRAKTAEIVAGIDRFKTTGYNFQEVPAVQGFLDQWFDKSPTIDEQYQISLTLEPRTGQRLTKT</sequence>
<dbReference type="InterPro" id="IPR019804">
    <property type="entry name" value="Ras_G-nucl-exch_fac_CS"/>
</dbReference>
<feature type="region of interest" description="Disordered" evidence="6">
    <location>
        <begin position="728"/>
        <end position="771"/>
    </location>
</feature>
<dbReference type="CDD" id="cd00155">
    <property type="entry name" value="RasGEF"/>
    <property type="match status" value="1"/>
</dbReference>
<evidence type="ECO:0000256" key="3">
    <source>
        <dbReference type="ARBA" id="ARBA00022658"/>
    </source>
</evidence>
<dbReference type="PROSITE" id="PS50212">
    <property type="entry name" value="RASGEF_NTER"/>
    <property type="match status" value="1"/>
</dbReference>
<comment type="caution">
    <text evidence="10">The sequence shown here is derived from an EMBL/GenBank/DDBJ whole genome shotgun (WGS) entry which is preliminary data.</text>
</comment>
<feature type="compositionally biased region" description="Low complexity" evidence="6">
    <location>
        <begin position="165"/>
        <end position="186"/>
    </location>
</feature>
<dbReference type="InterPro" id="IPR001895">
    <property type="entry name" value="RASGEF_cat_dom"/>
</dbReference>
<feature type="compositionally biased region" description="Polar residues" evidence="6">
    <location>
        <begin position="131"/>
        <end position="164"/>
    </location>
</feature>
<evidence type="ECO:0000256" key="4">
    <source>
        <dbReference type="PROSITE-ProRule" id="PRU00168"/>
    </source>
</evidence>
<evidence type="ECO:0000259" key="9">
    <source>
        <dbReference type="PROSITE" id="PS50212"/>
    </source>
</evidence>
<gene>
    <name evidence="10" type="primary">CDC25_1</name>
    <name evidence="10" type="ORF">Cantr_06581</name>
</gene>
<feature type="compositionally biased region" description="Acidic residues" evidence="6">
    <location>
        <begin position="730"/>
        <end position="741"/>
    </location>
</feature>
<dbReference type="Pfam" id="PF00618">
    <property type="entry name" value="RasGEF_N"/>
    <property type="match status" value="1"/>
</dbReference>
<dbReference type="InterPro" id="IPR008937">
    <property type="entry name" value="Ras-like_GEF"/>
</dbReference>
<evidence type="ECO:0000256" key="5">
    <source>
        <dbReference type="PROSITE-ProRule" id="PRU00192"/>
    </source>
</evidence>
<dbReference type="SMART" id="SM00229">
    <property type="entry name" value="RasGEFN"/>
    <property type="match status" value="1"/>
</dbReference>
<feature type="region of interest" description="Disordered" evidence="6">
    <location>
        <begin position="329"/>
        <end position="364"/>
    </location>
</feature>
<dbReference type="InterPro" id="IPR000651">
    <property type="entry name" value="Ras-like_Gua-exchang_fac_N"/>
</dbReference>
<evidence type="ECO:0000256" key="2">
    <source>
        <dbReference type="ARBA" id="ARBA00022618"/>
    </source>
</evidence>
<protein>
    <submittedName>
        <fullName evidence="10">Cell division control protein 25</fullName>
    </submittedName>
</protein>
<evidence type="ECO:0000256" key="6">
    <source>
        <dbReference type="SAM" id="MobiDB-lite"/>
    </source>
</evidence>
<dbReference type="STRING" id="5486.A0A367XX41"/>
<dbReference type="SUPFAM" id="SSF50044">
    <property type="entry name" value="SH3-domain"/>
    <property type="match status" value="1"/>
</dbReference>
<keyword evidence="3 4" id="KW-0344">Guanine-nucleotide releasing factor</keyword>
<dbReference type="PANTHER" id="PTHR23113">
    <property type="entry name" value="GUANINE NUCLEOTIDE EXCHANGE FACTOR"/>
    <property type="match status" value="1"/>
</dbReference>
<feature type="domain" description="SH3" evidence="7">
    <location>
        <begin position="27"/>
        <end position="91"/>
    </location>
</feature>
<keyword evidence="2 10" id="KW-0132">Cell division</keyword>
<feature type="compositionally biased region" description="Polar residues" evidence="6">
    <location>
        <begin position="354"/>
        <end position="364"/>
    </location>
</feature>
<reference evidence="10 11" key="1">
    <citation type="submission" date="2018-06" db="EMBL/GenBank/DDBJ databases">
        <title>Whole genome sequencing of Candida tropicalis (genome annotated by CSBL at Korea University).</title>
        <authorList>
            <person name="Ahn J."/>
        </authorList>
    </citation>
    <scope>NUCLEOTIDE SEQUENCE [LARGE SCALE GENOMIC DNA]</scope>
    <source>
        <strain evidence="10 11">ATCC 20962</strain>
    </source>
</reference>
<dbReference type="Gene3D" id="1.20.870.10">
    <property type="entry name" value="Son of sevenless (SoS) protein Chain: S domain 1"/>
    <property type="match status" value="1"/>
</dbReference>
<dbReference type="OrthoDB" id="546434at2759"/>
<organism evidence="10 11">
    <name type="scientific">Candida viswanathii</name>
    <dbReference type="NCBI Taxonomy" id="5486"/>
    <lineage>
        <taxon>Eukaryota</taxon>
        <taxon>Fungi</taxon>
        <taxon>Dikarya</taxon>
        <taxon>Ascomycota</taxon>
        <taxon>Saccharomycotina</taxon>
        <taxon>Pichiomycetes</taxon>
        <taxon>Debaryomycetaceae</taxon>
        <taxon>Candida/Lodderomyces clade</taxon>
        <taxon>Candida</taxon>
    </lineage>
</organism>
<name>A0A367XX41_9ASCO</name>
<dbReference type="Gene3D" id="2.30.30.40">
    <property type="entry name" value="SH3 Domains"/>
    <property type="match status" value="1"/>
</dbReference>
<dbReference type="Proteomes" id="UP000253472">
    <property type="component" value="Unassembled WGS sequence"/>
</dbReference>
<dbReference type="EMBL" id="QLNQ01000028">
    <property type="protein sequence ID" value="RCK58187.1"/>
    <property type="molecule type" value="Genomic_DNA"/>
</dbReference>
<feature type="compositionally biased region" description="Polar residues" evidence="6">
    <location>
        <begin position="226"/>
        <end position="238"/>
    </location>
</feature>
<dbReference type="PROSITE" id="PS50009">
    <property type="entry name" value="RASGEF_CAT"/>
    <property type="match status" value="1"/>
</dbReference>
<dbReference type="SUPFAM" id="SSF48366">
    <property type="entry name" value="Ras GEF"/>
    <property type="match status" value="1"/>
</dbReference>